<feature type="compositionally biased region" description="Basic and acidic residues" evidence="1">
    <location>
        <begin position="349"/>
        <end position="361"/>
    </location>
</feature>
<evidence type="ECO:0008006" key="4">
    <source>
        <dbReference type="Google" id="ProtNLM"/>
    </source>
</evidence>
<evidence type="ECO:0000256" key="1">
    <source>
        <dbReference type="SAM" id="MobiDB-lite"/>
    </source>
</evidence>
<reference evidence="2 3" key="1">
    <citation type="submission" date="2016-04" db="EMBL/GenBank/DDBJ databases">
        <title>Complete genome sequence and analysis of deep-sea sediment isolate, Amycolatopsis sp. WP1.</title>
        <authorList>
            <person name="Wang H."/>
            <person name="Chen S."/>
            <person name="Wu Q."/>
        </authorList>
    </citation>
    <scope>NUCLEOTIDE SEQUENCE [LARGE SCALE GENOMIC DNA]</scope>
    <source>
        <strain evidence="2 3">WP1</strain>
    </source>
</reference>
<dbReference type="InterPro" id="IPR006311">
    <property type="entry name" value="TAT_signal"/>
</dbReference>
<dbReference type="Proteomes" id="UP000250434">
    <property type="component" value="Chromosome"/>
</dbReference>
<dbReference type="AlphaFoldDB" id="A0A344LGH0"/>
<dbReference type="RefSeq" id="WP_113696203.1">
    <property type="nucleotide sequence ID" value="NZ_CP015163.1"/>
</dbReference>
<sequence>MISRKTFLKSMAGAAVLTGLSGGTAAATPRPGRLRGGVCYDTGVLHAAGDPLSRVRWSRGQLEREIGMVAELRCPSITALGSDIGRLTETTAVALRRGVEVYVQPRLYDHPQEEILEHLVESARQAERLRRGDNVKFVTGCEHFLFTPGIVPGENFMDRIRNIGELPETEWPNVIERFRQFMARAVEVTRREFGGRITYGAADGADAVWNDWSLFDIVGVDYYAYFESTGEYLSDLDKYRQWHKPIMILEFGCCTFTGAAKAGGMGWDIVDYPDDPEKPATVKPGFVRDEREQAEHIARMLDVFGQAKVQGAHLYSFVSPDSPHHPENRDYDFDMASYSLLKTLRARHHDDASPYRTEPKQSFHAVRRHNR</sequence>
<gene>
    <name evidence="2" type="ORF">A4R43_35740</name>
</gene>
<dbReference type="PROSITE" id="PS51318">
    <property type="entry name" value="TAT"/>
    <property type="match status" value="1"/>
</dbReference>
<evidence type="ECO:0000313" key="2">
    <source>
        <dbReference type="EMBL" id="AXB47144.1"/>
    </source>
</evidence>
<dbReference type="Gene3D" id="3.20.20.80">
    <property type="entry name" value="Glycosidases"/>
    <property type="match status" value="1"/>
</dbReference>
<dbReference type="OrthoDB" id="151193at2"/>
<dbReference type="KEGG" id="aab:A4R43_35740"/>
<protein>
    <recommendedName>
        <fullName evidence="4">Abortive phage infection protein</fullName>
    </recommendedName>
</protein>
<feature type="region of interest" description="Disordered" evidence="1">
    <location>
        <begin position="349"/>
        <end position="371"/>
    </location>
</feature>
<evidence type="ECO:0000313" key="3">
    <source>
        <dbReference type="Proteomes" id="UP000250434"/>
    </source>
</evidence>
<proteinExistence type="predicted"/>
<keyword evidence="3" id="KW-1185">Reference proteome</keyword>
<dbReference type="SUPFAM" id="SSF51445">
    <property type="entry name" value="(Trans)glycosidases"/>
    <property type="match status" value="1"/>
</dbReference>
<accession>A0A344LGH0</accession>
<dbReference type="EMBL" id="CP015163">
    <property type="protein sequence ID" value="AXB47144.1"/>
    <property type="molecule type" value="Genomic_DNA"/>
</dbReference>
<dbReference type="InterPro" id="IPR017853">
    <property type="entry name" value="GH"/>
</dbReference>
<name>A0A344LGH0_9PSEU</name>
<organism evidence="2 3">
    <name type="scientific">Amycolatopsis albispora</name>
    <dbReference type="NCBI Taxonomy" id="1804986"/>
    <lineage>
        <taxon>Bacteria</taxon>
        <taxon>Bacillati</taxon>
        <taxon>Actinomycetota</taxon>
        <taxon>Actinomycetes</taxon>
        <taxon>Pseudonocardiales</taxon>
        <taxon>Pseudonocardiaceae</taxon>
        <taxon>Amycolatopsis</taxon>
    </lineage>
</organism>